<dbReference type="PANTHER" id="PTHR22847">
    <property type="entry name" value="WD40 REPEAT PROTEIN"/>
    <property type="match status" value="1"/>
</dbReference>
<evidence type="ECO:0000313" key="3">
    <source>
        <dbReference type="EMBL" id="AFP65601.1"/>
    </source>
</evidence>
<keyword evidence="2" id="KW-0677">Repeat</keyword>
<dbReference type="AlphaFoldDB" id="J7G6D6"/>
<evidence type="ECO:0000256" key="1">
    <source>
        <dbReference type="ARBA" id="ARBA00022574"/>
    </source>
</evidence>
<organism evidence="3 4">
    <name type="scientific">Chroomonas mesostigmatica CCMP1168</name>
    <dbReference type="NCBI Taxonomy" id="1195612"/>
    <lineage>
        <taxon>Eukaryota</taxon>
        <taxon>Cryptophyceae</taxon>
        <taxon>Pyrenomonadales</taxon>
        <taxon>Chroomonadaceae</taxon>
        <taxon>Chroomonas</taxon>
    </lineage>
</organism>
<sequence>MLIIGFQDGQIQYLNLDKYFSENKLEFVAETNNSQDEIKKIINYKKKEVMIASKKKGIKIWNLFDNKKNILLKNPYPNLRDFDIYQKTHIFVVFDKIILTWKKFSPFKWKEFARINLNDSIDRFLVTQNSNLMISTSLYQNKLNLWSFSNGKISFCGKFFLKEKIGSICNSPKNNYFVIGSVKGKLYLYNNFGILAGIISKKNIFKNDFFSVNQFPLNFFDQNTLFSGGKDKKICGWDIRISKVISHWKGHVGNIKHIDCSNYFQVKNSFLIASSDDLGVVKIWDIRKDKEFSSIKVFPKKITSLKLN</sequence>
<dbReference type="InterPro" id="IPR036322">
    <property type="entry name" value="WD40_repeat_dom_sf"/>
</dbReference>
<protein>
    <submittedName>
        <fullName evidence="3">Uncharacterized protein</fullName>
    </submittedName>
</protein>
<dbReference type="EMBL" id="CP003682">
    <property type="protein sequence ID" value="AFP65601.1"/>
    <property type="molecule type" value="Genomic_DNA"/>
</dbReference>
<keyword evidence="1" id="KW-0853">WD repeat</keyword>
<accession>J7G6D6</accession>
<dbReference type="Gene3D" id="2.130.10.10">
    <property type="entry name" value="YVTN repeat-like/Quinoprotein amine dehydrogenase"/>
    <property type="match status" value="2"/>
</dbReference>
<dbReference type="Proteomes" id="UP000243348">
    <property type="component" value="Nucleomorph 3"/>
</dbReference>
<name>J7G6D6_9CRYP</name>
<evidence type="ECO:0000256" key="2">
    <source>
        <dbReference type="ARBA" id="ARBA00022737"/>
    </source>
</evidence>
<keyword evidence="3" id="KW-0542">Nucleomorph</keyword>
<reference evidence="3 4" key="1">
    <citation type="journal article" date="2012" name="Genome Biol. Evol.">
        <title>Nucleomorph genome sequence of the cryptophyte alga Chroomonas mesostigmatica CCMP1168 reveals lineage-specific gene loss and genome complexity.</title>
        <authorList>
            <person name="Moore C.E."/>
            <person name="Curtis B."/>
            <person name="Mills T."/>
            <person name="Tanifuji G."/>
            <person name="Archibald J.M."/>
        </authorList>
    </citation>
    <scope>NUCLEOTIDE SEQUENCE [LARGE SCALE GENOMIC DNA]</scope>
    <source>
        <strain evidence="3 4">CCMP1168</strain>
    </source>
</reference>
<proteinExistence type="predicted"/>
<geneLocation type="nucleomorph" evidence="3"/>
<evidence type="ECO:0000313" key="4">
    <source>
        <dbReference type="Proteomes" id="UP000243348"/>
    </source>
</evidence>
<dbReference type="SUPFAM" id="SSF50978">
    <property type="entry name" value="WD40 repeat-like"/>
    <property type="match status" value="1"/>
</dbReference>
<dbReference type="InterPro" id="IPR015943">
    <property type="entry name" value="WD40/YVTN_repeat-like_dom_sf"/>
</dbReference>
<dbReference type="PANTHER" id="PTHR22847:SF637">
    <property type="entry name" value="WD REPEAT DOMAIN 5B"/>
    <property type="match status" value="1"/>
</dbReference>
<gene>
    <name evidence="3" type="ORF">CMESO_450</name>
</gene>